<feature type="coiled-coil region" evidence="1">
    <location>
        <begin position="83"/>
        <end position="131"/>
    </location>
</feature>
<gene>
    <name evidence="3" type="ORF">CYMTET_24940</name>
</gene>
<sequence>MTLQSFMSAPNYNGSRVAAAAIRQLQDQLAACEAQLAHATSQNMVLQEECYRLSLVPAREEQETNNRLDHELREDMTQMSSNISEVKKALQDTVQQAAAAENKAQDLQTESQRLKEENRSLMLQLRRYKAEANDRQTAVSAFEEAVLEERRRGEEAVAQQREVSAKDAAAADVERQRLLEELMQERAKLPREQERLQGDASASLAKAMALESSLQGTVQEMEAWRRDAEEAHKETRQMKEACAFEAARADAAIAQMETAAREHSRQLGARDSELKERLAIGAASLEREQQRRAAAEEEVKKLFQQVGEGEAERARLEREVAHMRDTTLDVESRTRQEAAVLEAAQREMDQLQAAKAAETEKAVSLQGELEELRRLLERERTKRKEVKASAAKHKAALQKLMKVNASLVEHCSMRFEKDSELEAAQDTKVDAETALGPDAFHHPNRAPASAWLPPQPSTHAATSAPYAPPPPAPAFHGSNTAPFSNWGAGQNSSAPLNTAPPFDILAPSEAHAPPWSLQGATSEAHAPPWSLQGATSEAHAPPWLPQGATQQQQAPALNSIQHRTAIHGQAQDHAAIHGQAQHHAAIHGQAQHHAAPPEALQRAPPPLHGCAAEPPPAPALFHVAVQSSRAPSLGAPAALQQLFPASMPVLMAHPAAAAAPHQPPPPPGPIAAVHQVAVTLHEPSPAPPPISSAPSEAAAAALHEPPPTMAPMPTAHSAAAALQEPLPAPASISTAHPAGAATTLHQPPPAQVPVTTTAPTAEGRPTSAAPVFQPLPTLPKARSPNAKDGDGGGQSEAAGSNPLAPLKPNSIAAPAARGLHHQVLEDLEKEGLPRPTDWPERGAAILVASDAVGAESDKAASKVKGKRREAKAPSRAKMEARQQGTASGTRAASADAACRLQARAGISARQHRSCLCMPRGTSQCSACLRSRALSHSRAGVGCGDARPARGARAMDSKVKKHDGVSEEAAHKSASATLSIGADVALEVLSQHQIREVLASLEAELCQMDSEYNTILRQKQQDVMTEENKENLSTREARVVDAINAKGMQVQRLRFYLINHRQQ</sequence>
<feature type="region of interest" description="Disordered" evidence="2">
    <location>
        <begin position="435"/>
        <end position="614"/>
    </location>
</feature>
<feature type="compositionally biased region" description="Basic and acidic residues" evidence="2">
    <location>
        <begin position="952"/>
        <end position="969"/>
    </location>
</feature>
<feature type="compositionally biased region" description="Basic and acidic residues" evidence="2">
    <location>
        <begin position="870"/>
        <end position="880"/>
    </location>
</feature>
<feature type="compositionally biased region" description="Polar residues" evidence="2">
    <location>
        <begin position="477"/>
        <end position="496"/>
    </location>
</feature>
<feature type="compositionally biased region" description="Pro residues" evidence="2">
    <location>
        <begin position="603"/>
        <end position="614"/>
    </location>
</feature>
<evidence type="ECO:0000256" key="1">
    <source>
        <dbReference type="SAM" id="Coils"/>
    </source>
</evidence>
<comment type="caution">
    <text evidence="3">The sequence shown here is derived from an EMBL/GenBank/DDBJ whole genome shotgun (WGS) entry which is preliminary data.</text>
</comment>
<feature type="region of interest" description="Disordered" evidence="2">
    <location>
        <begin position="938"/>
        <end position="969"/>
    </location>
</feature>
<dbReference type="PANTHER" id="PTHR43941">
    <property type="entry name" value="STRUCTURAL MAINTENANCE OF CHROMOSOMES PROTEIN 2"/>
    <property type="match status" value="1"/>
</dbReference>
<name>A0AAE0KZQ7_9CHLO</name>
<evidence type="ECO:0000256" key="2">
    <source>
        <dbReference type="SAM" id="MobiDB-lite"/>
    </source>
</evidence>
<keyword evidence="4" id="KW-1185">Reference proteome</keyword>
<evidence type="ECO:0000313" key="3">
    <source>
        <dbReference type="EMBL" id="KAK3266435.1"/>
    </source>
</evidence>
<reference evidence="3 4" key="1">
    <citation type="journal article" date="2015" name="Genome Biol. Evol.">
        <title>Comparative Genomics of a Bacterivorous Green Alga Reveals Evolutionary Causalities and Consequences of Phago-Mixotrophic Mode of Nutrition.</title>
        <authorList>
            <person name="Burns J.A."/>
            <person name="Paasch A."/>
            <person name="Narechania A."/>
            <person name="Kim E."/>
        </authorList>
    </citation>
    <scope>NUCLEOTIDE SEQUENCE [LARGE SCALE GENOMIC DNA]</scope>
    <source>
        <strain evidence="3 4">PLY_AMNH</strain>
    </source>
</reference>
<feature type="region of interest" description="Disordered" evidence="2">
    <location>
        <begin position="681"/>
        <end position="717"/>
    </location>
</feature>
<feature type="region of interest" description="Disordered" evidence="2">
    <location>
        <begin position="739"/>
        <end position="809"/>
    </location>
</feature>
<feature type="region of interest" description="Disordered" evidence="2">
    <location>
        <begin position="856"/>
        <end position="891"/>
    </location>
</feature>
<evidence type="ECO:0000313" key="4">
    <source>
        <dbReference type="Proteomes" id="UP001190700"/>
    </source>
</evidence>
<keyword evidence="1" id="KW-0175">Coiled coil</keyword>
<organism evidence="3 4">
    <name type="scientific">Cymbomonas tetramitiformis</name>
    <dbReference type="NCBI Taxonomy" id="36881"/>
    <lineage>
        <taxon>Eukaryota</taxon>
        <taxon>Viridiplantae</taxon>
        <taxon>Chlorophyta</taxon>
        <taxon>Pyramimonadophyceae</taxon>
        <taxon>Pyramimonadales</taxon>
        <taxon>Pyramimonadaceae</taxon>
        <taxon>Cymbomonas</taxon>
    </lineage>
</organism>
<feature type="compositionally biased region" description="Low complexity" evidence="2">
    <location>
        <begin position="692"/>
        <end position="703"/>
    </location>
</feature>
<dbReference type="EMBL" id="LGRX02013088">
    <property type="protein sequence ID" value="KAK3266435.1"/>
    <property type="molecule type" value="Genomic_DNA"/>
</dbReference>
<feature type="compositionally biased region" description="Low complexity" evidence="2">
    <location>
        <begin position="752"/>
        <end position="761"/>
    </location>
</feature>
<feature type="compositionally biased region" description="Low complexity" evidence="2">
    <location>
        <begin position="545"/>
        <end position="556"/>
    </location>
</feature>
<dbReference type="AlphaFoldDB" id="A0AAE0KZQ7"/>
<dbReference type="Proteomes" id="UP001190700">
    <property type="component" value="Unassembled WGS sequence"/>
</dbReference>
<protein>
    <submittedName>
        <fullName evidence="3">Uncharacterized protein</fullName>
    </submittedName>
</protein>
<proteinExistence type="predicted"/>
<feature type="coiled-coil region" evidence="1">
    <location>
        <begin position="168"/>
        <end position="389"/>
    </location>
</feature>
<feature type="compositionally biased region" description="Low complexity" evidence="2">
    <location>
        <begin position="566"/>
        <end position="594"/>
    </location>
</feature>
<feature type="coiled-coil region" evidence="1">
    <location>
        <begin position="22"/>
        <end position="49"/>
    </location>
</feature>
<accession>A0AAE0KZQ7</accession>